<dbReference type="InterPro" id="IPR000873">
    <property type="entry name" value="AMP-dep_synth/lig_dom"/>
</dbReference>
<evidence type="ECO:0000313" key="25">
    <source>
        <dbReference type="WBParaSite" id="Pan_g17008.t2"/>
    </source>
</evidence>
<evidence type="ECO:0000256" key="10">
    <source>
        <dbReference type="ARBA" id="ARBA00022989"/>
    </source>
</evidence>
<accession>A0A7E4V602</accession>
<evidence type="ECO:0000256" key="8">
    <source>
        <dbReference type="ARBA" id="ARBA00022832"/>
    </source>
</evidence>
<keyword evidence="9" id="KW-0067">ATP-binding</keyword>
<feature type="domain" description="AMP-binding enzyme C-terminal" evidence="23">
    <location>
        <begin position="554"/>
        <end position="634"/>
    </location>
</feature>
<dbReference type="Gene3D" id="3.40.50.12780">
    <property type="entry name" value="N-terminal domain of ligase-like"/>
    <property type="match status" value="1"/>
</dbReference>
<comment type="catalytic activity">
    <reaction evidence="15">
        <text>a very long-chain fatty acid + ATP + CoA = a very long-chain fatty acyl-CoA + AMP + diphosphate</text>
        <dbReference type="Rhea" id="RHEA:54536"/>
        <dbReference type="ChEBI" id="CHEBI:30616"/>
        <dbReference type="ChEBI" id="CHEBI:33019"/>
        <dbReference type="ChEBI" id="CHEBI:57287"/>
        <dbReference type="ChEBI" id="CHEBI:58950"/>
        <dbReference type="ChEBI" id="CHEBI:138261"/>
        <dbReference type="ChEBI" id="CHEBI:456215"/>
    </reaction>
    <physiologicalReaction direction="left-to-right" evidence="15">
        <dbReference type="Rhea" id="RHEA:54537"/>
    </physiologicalReaction>
</comment>
<dbReference type="WBParaSite" id="Pan_g17008.t2">
    <property type="protein sequence ID" value="Pan_g17008.t2"/>
    <property type="gene ID" value="Pan_g17008"/>
</dbReference>
<dbReference type="GO" id="GO:0005324">
    <property type="term" value="F:long-chain fatty acid transmembrane transporter activity"/>
    <property type="evidence" value="ECO:0007669"/>
    <property type="project" value="TreeGrafter"/>
</dbReference>
<evidence type="ECO:0000256" key="19">
    <source>
        <dbReference type="ARBA" id="ARBA00060276"/>
    </source>
</evidence>
<keyword evidence="3" id="KW-0813">Transport</keyword>
<comment type="function">
    <text evidence="19">Acyl-CoA synthetase required for both the import of long chain fatty acids (LCFAs) (C14-C18) and the activation very long chain fatty acids (VLCFAs) (C20-C26) by esterification of the fatty acids into metabolically active CoA-thioesters for subsequent degradation or incorporation into phospholipids. The transport and fatty acyl-CoA synthetase activities are genetically separable and are thus independent activities. Esterifies VLCFAs in the peroxisome matrix. The VLCFAs are actively transported into peroxisomes by a PXA1-PXA2 heterodimeric transporter in the peroxisomal membrane.</text>
</comment>
<keyword evidence="11" id="KW-0445">Lipid transport</keyword>
<evidence type="ECO:0000256" key="16">
    <source>
        <dbReference type="ARBA" id="ARBA00041297"/>
    </source>
</evidence>
<evidence type="ECO:0000256" key="6">
    <source>
        <dbReference type="ARBA" id="ARBA00022692"/>
    </source>
</evidence>
<comment type="similarity">
    <text evidence="2">Belongs to the ATP-dependent AMP-binding enzyme family.</text>
</comment>
<dbReference type="Proteomes" id="UP000492821">
    <property type="component" value="Unassembled WGS sequence"/>
</dbReference>
<evidence type="ECO:0000256" key="17">
    <source>
        <dbReference type="ARBA" id="ARBA00046271"/>
    </source>
</evidence>
<feature type="domain" description="AMP-dependent synthetase/ligase" evidence="22">
    <location>
        <begin position="92"/>
        <end position="417"/>
    </location>
</feature>
<evidence type="ECO:0000256" key="1">
    <source>
        <dbReference type="ARBA" id="ARBA00004651"/>
    </source>
</evidence>
<evidence type="ECO:0000256" key="18">
    <source>
        <dbReference type="ARBA" id="ARBA00048666"/>
    </source>
</evidence>
<keyword evidence="8" id="KW-0276">Fatty acid metabolism</keyword>
<evidence type="ECO:0000313" key="24">
    <source>
        <dbReference type="Proteomes" id="UP000492821"/>
    </source>
</evidence>
<dbReference type="Pfam" id="PF00501">
    <property type="entry name" value="AMP-binding"/>
    <property type="match status" value="1"/>
</dbReference>
<keyword evidence="6" id="KW-0812">Transmembrane</keyword>
<dbReference type="InterPro" id="IPR025110">
    <property type="entry name" value="AMP-bd_C"/>
</dbReference>
<keyword evidence="13" id="KW-0576">Peroxisome</keyword>
<dbReference type="GO" id="GO:0005778">
    <property type="term" value="C:peroxisomal membrane"/>
    <property type="evidence" value="ECO:0007669"/>
    <property type="project" value="UniProtKB-SubCell"/>
</dbReference>
<dbReference type="GO" id="GO:0044539">
    <property type="term" value="P:long-chain fatty acid import into cell"/>
    <property type="evidence" value="ECO:0007669"/>
    <property type="project" value="TreeGrafter"/>
</dbReference>
<dbReference type="EC" id="6.2.1.3" evidence="14"/>
<dbReference type="FunFam" id="3.40.50.12780:FF:000019">
    <property type="entry name" value="Long-chain fatty acid transporter"/>
    <property type="match status" value="1"/>
</dbReference>
<dbReference type="GO" id="GO:0005886">
    <property type="term" value="C:plasma membrane"/>
    <property type="evidence" value="ECO:0007669"/>
    <property type="project" value="UniProtKB-SubCell"/>
</dbReference>
<dbReference type="GO" id="GO:0004467">
    <property type="term" value="F:long-chain fatty acid-CoA ligase activity"/>
    <property type="evidence" value="ECO:0007669"/>
    <property type="project" value="UniProtKB-EC"/>
</dbReference>
<evidence type="ECO:0000256" key="14">
    <source>
        <dbReference type="ARBA" id="ARBA00026121"/>
    </source>
</evidence>
<evidence type="ECO:0000256" key="11">
    <source>
        <dbReference type="ARBA" id="ARBA00023055"/>
    </source>
</evidence>
<keyword evidence="12" id="KW-0472">Membrane</keyword>
<protein>
    <recommendedName>
        <fullName evidence="20">Very long-chain fatty acid transport protein</fullName>
        <ecNumber evidence="14">6.2.1.3</ecNumber>
    </recommendedName>
    <alternativeName>
        <fullName evidence="16">Long-chain-fatty-acid--CoA ligase</fullName>
    </alternativeName>
    <alternativeName>
        <fullName evidence="21">Very-long-chain acyl-CoA synthetase</fullName>
    </alternativeName>
</protein>
<evidence type="ECO:0000256" key="12">
    <source>
        <dbReference type="ARBA" id="ARBA00023136"/>
    </source>
</evidence>
<dbReference type="SUPFAM" id="SSF56801">
    <property type="entry name" value="Acetyl-CoA synthetase-like"/>
    <property type="match status" value="1"/>
</dbReference>
<evidence type="ECO:0000256" key="4">
    <source>
        <dbReference type="ARBA" id="ARBA00022475"/>
    </source>
</evidence>
<evidence type="ECO:0000259" key="23">
    <source>
        <dbReference type="Pfam" id="PF13193"/>
    </source>
</evidence>
<evidence type="ECO:0000256" key="9">
    <source>
        <dbReference type="ARBA" id="ARBA00022840"/>
    </source>
</evidence>
<dbReference type="FunFam" id="3.30.300.30:FF:000002">
    <property type="entry name" value="Long-chain fatty acid transport protein 1"/>
    <property type="match status" value="1"/>
</dbReference>
<reference evidence="25" key="2">
    <citation type="submission" date="2020-10" db="UniProtKB">
        <authorList>
            <consortium name="WormBaseParasite"/>
        </authorList>
    </citation>
    <scope>IDENTIFICATION</scope>
</reference>
<evidence type="ECO:0000256" key="21">
    <source>
        <dbReference type="ARBA" id="ARBA00078285"/>
    </source>
</evidence>
<keyword evidence="24" id="KW-1185">Reference proteome</keyword>
<keyword evidence="10" id="KW-1133">Transmembrane helix</keyword>
<evidence type="ECO:0000259" key="22">
    <source>
        <dbReference type="Pfam" id="PF00501"/>
    </source>
</evidence>
<name>A0A7E4V602_PANRE</name>
<keyword evidence="7" id="KW-0547">Nucleotide-binding</keyword>
<comment type="subcellular location">
    <subcellularLocation>
        <location evidence="1">Cell membrane</location>
        <topology evidence="1">Multi-pass membrane protein</topology>
    </subcellularLocation>
    <subcellularLocation>
        <location evidence="17">Peroxisome membrane</location>
    </subcellularLocation>
</comment>
<dbReference type="Pfam" id="PF13193">
    <property type="entry name" value="AMP-binding_C"/>
    <property type="match status" value="1"/>
</dbReference>
<evidence type="ECO:0000256" key="15">
    <source>
        <dbReference type="ARBA" id="ARBA00036527"/>
    </source>
</evidence>
<dbReference type="GO" id="GO:0005789">
    <property type="term" value="C:endoplasmic reticulum membrane"/>
    <property type="evidence" value="ECO:0007669"/>
    <property type="project" value="TreeGrafter"/>
</dbReference>
<keyword evidence="5" id="KW-0436">Ligase</keyword>
<dbReference type="InterPro" id="IPR020845">
    <property type="entry name" value="AMP-binding_CS"/>
</dbReference>
<proteinExistence type="inferred from homology"/>
<dbReference type="PROSITE" id="PS00455">
    <property type="entry name" value="AMP_BINDING"/>
    <property type="match status" value="1"/>
</dbReference>
<evidence type="ECO:0000256" key="5">
    <source>
        <dbReference type="ARBA" id="ARBA00022598"/>
    </source>
</evidence>
<reference evidence="24" key="1">
    <citation type="journal article" date="2013" name="Genetics">
        <title>The draft genome and transcriptome of Panagrellus redivivus are shaped by the harsh demands of a free-living lifestyle.</title>
        <authorList>
            <person name="Srinivasan J."/>
            <person name="Dillman A.R."/>
            <person name="Macchietto M.G."/>
            <person name="Heikkinen L."/>
            <person name="Lakso M."/>
            <person name="Fracchia K.M."/>
            <person name="Antoshechkin I."/>
            <person name="Mortazavi A."/>
            <person name="Wong G."/>
            <person name="Sternberg P.W."/>
        </authorList>
    </citation>
    <scope>NUCLEOTIDE SEQUENCE [LARGE SCALE GENOMIC DNA]</scope>
    <source>
        <strain evidence="24">MT8872</strain>
    </source>
</reference>
<dbReference type="GO" id="GO:0005524">
    <property type="term" value="F:ATP binding"/>
    <property type="evidence" value="ECO:0007669"/>
    <property type="project" value="UniProtKB-KW"/>
</dbReference>
<dbReference type="Gene3D" id="3.30.300.30">
    <property type="match status" value="1"/>
</dbReference>
<keyword evidence="8" id="KW-0443">Lipid metabolism</keyword>
<dbReference type="AlphaFoldDB" id="A0A7E4V602"/>
<comment type="catalytic activity">
    <reaction evidence="18">
        <text>tetracosanoate + ATP + CoA = tetracosanoyl-CoA + AMP + diphosphate</text>
        <dbReference type="Rhea" id="RHEA:33639"/>
        <dbReference type="ChEBI" id="CHEBI:30616"/>
        <dbReference type="ChEBI" id="CHEBI:31014"/>
        <dbReference type="ChEBI" id="CHEBI:33019"/>
        <dbReference type="ChEBI" id="CHEBI:57287"/>
        <dbReference type="ChEBI" id="CHEBI:65052"/>
        <dbReference type="ChEBI" id="CHEBI:456215"/>
    </reaction>
    <physiologicalReaction direction="left-to-right" evidence="18">
        <dbReference type="Rhea" id="RHEA:33640"/>
    </physiologicalReaction>
</comment>
<evidence type="ECO:0000256" key="20">
    <source>
        <dbReference type="ARBA" id="ARBA00068795"/>
    </source>
</evidence>
<dbReference type="PANTHER" id="PTHR43107:SF24">
    <property type="entry name" value="AMP-BINDING DOMAIN-CONTAINING PROTEIN"/>
    <property type="match status" value="1"/>
</dbReference>
<dbReference type="InterPro" id="IPR045851">
    <property type="entry name" value="AMP-bd_C_sf"/>
</dbReference>
<evidence type="ECO:0000256" key="2">
    <source>
        <dbReference type="ARBA" id="ARBA00006432"/>
    </source>
</evidence>
<dbReference type="PANTHER" id="PTHR43107">
    <property type="entry name" value="LONG-CHAIN FATTY ACID TRANSPORT PROTEIN"/>
    <property type="match status" value="1"/>
</dbReference>
<evidence type="ECO:0000256" key="13">
    <source>
        <dbReference type="ARBA" id="ARBA00023140"/>
    </source>
</evidence>
<organism evidence="24 25">
    <name type="scientific">Panagrellus redivivus</name>
    <name type="common">Microworm</name>
    <dbReference type="NCBI Taxonomy" id="6233"/>
    <lineage>
        <taxon>Eukaryota</taxon>
        <taxon>Metazoa</taxon>
        <taxon>Ecdysozoa</taxon>
        <taxon>Nematoda</taxon>
        <taxon>Chromadorea</taxon>
        <taxon>Rhabditida</taxon>
        <taxon>Tylenchina</taxon>
        <taxon>Panagrolaimomorpha</taxon>
        <taxon>Panagrolaimoidea</taxon>
        <taxon>Panagrolaimidae</taxon>
        <taxon>Panagrellus</taxon>
    </lineage>
</organism>
<evidence type="ECO:0000256" key="7">
    <source>
        <dbReference type="ARBA" id="ARBA00022741"/>
    </source>
</evidence>
<sequence length="681" mass="76341">MGFLRINSESFDQLVSVILLCATILYNNQSFGIFVALLTVAYIAYKYGDFIYRSYLTLNRDLSGLFLLLKVKFDLNKRLRENRGIHEIFLDVVRKSADKTALIDVQTGRSLTFSEFNRLSNRFANYFKQKGFKRGDVIALYMENSPEFVAAWMGLAKLGVVTAWINSNLKMEPLAHCVTTSEAKAIITSSTLASVLTATHQGGHFKHVDFAQYSYGKPVGTDPDDFIDLSAELMKSDSLEKEPEKDKEVDFRSILCFIYTSGTTGMPKAAVMKHFRYYSMVMGSAQSFGIYPTDRIYISMPLYHTSAGIIGVGQMLITGSCCVIRQKFSASNFWKDCVKYNCTVGQYIGEICRYLLAQPSIPDERNHKMRLMYGNGLRPEIWQDFVDRFGVRIGELYGSTEGTSNLVNIDGKVGACGFLPISPLTSKMHPVRLLKIDEASGDVIRRSDGLCIPCRPGETGAMVSTIRKNNPLLIFEGYLNKSETSKKVICNVFKQGDRAFLTGLTHITTVIAIKFARMTFSGDILHWDRLGYVYFKDRTGDTFRWKGENVSTTEVEAVLMPLRSITDCTVYGVHIPNTEGRAGMAAIVKSPKADADNDKFLSEVSQKVASCLASYAIPVFVRLCVSVDRTGTFKLIKTHLQSQGYHTEDSIYLWNAAKKQYLPFTLEQRKRLDSGADLSSL</sequence>
<dbReference type="InterPro" id="IPR042099">
    <property type="entry name" value="ANL_N_sf"/>
</dbReference>
<keyword evidence="4" id="KW-1003">Cell membrane</keyword>
<evidence type="ECO:0000256" key="3">
    <source>
        <dbReference type="ARBA" id="ARBA00022448"/>
    </source>
</evidence>